<dbReference type="InterPro" id="IPR050154">
    <property type="entry name" value="UbiB_kinase"/>
</dbReference>
<accession>A0A2D2D3V4</accession>
<dbReference type="RefSeq" id="WP_003614323.1">
    <property type="nucleotide sequence ID" value="NZ_ADVE02000001.1"/>
</dbReference>
<organism evidence="15 16">
    <name type="scientific">Methylosinus trichosporium (strain ATCC 35070 / NCIMB 11131 / UNIQEM 75 / OB3b)</name>
    <dbReference type="NCBI Taxonomy" id="595536"/>
    <lineage>
        <taxon>Bacteria</taxon>
        <taxon>Pseudomonadati</taxon>
        <taxon>Pseudomonadota</taxon>
        <taxon>Alphaproteobacteria</taxon>
        <taxon>Hyphomicrobiales</taxon>
        <taxon>Methylocystaceae</taxon>
        <taxon>Methylosinus</taxon>
    </lineage>
</organism>
<evidence type="ECO:0000256" key="5">
    <source>
        <dbReference type="ARBA" id="ARBA00022679"/>
    </source>
</evidence>
<evidence type="ECO:0000256" key="13">
    <source>
        <dbReference type="SAM" id="Phobius"/>
    </source>
</evidence>
<proteinExistence type="inferred from homology"/>
<dbReference type="PANTHER" id="PTHR10566:SF113">
    <property type="entry name" value="PROTEIN ACTIVITY OF BC1 COMPLEX KINASE 7, CHLOROPLASTIC"/>
    <property type="match status" value="1"/>
</dbReference>
<keyword evidence="9" id="KW-0418">Kinase</keyword>
<dbReference type="EMBL" id="CP023737">
    <property type="protein sequence ID" value="ATQ69636.1"/>
    <property type="molecule type" value="Genomic_DNA"/>
</dbReference>
<gene>
    <name evidence="15" type="primary">ubiB</name>
    <name evidence="15" type="ORF">CQW49_18425</name>
</gene>
<dbReference type="InterPro" id="IPR045308">
    <property type="entry name" value="UbiB_bact"/>
</dbReference>
<comment type="pathway">
    <text evidence="1">Cofactor biosynthesis; ubiquinone biosynthesis [regulation].</text>
</comment>
<evidence type="ECO:0000256" key="1">
    <source>
        <dbReference type="ARBA" id="ARBA00005020"/>
    </source>
</evidence>
<keyword evidence="5" id="KW-0808">Transferase</keyword>
<evidence type="ECO:0000256" key="9">
    <source>
        <dbReference type="ARBA" id="ARBA00022777"/>
    </source>
</evidence>
<keyword evidence="3" id="KW-1003">Cell membrane</keyword>
<dbReference type="AlphaFoldDB" id="A0A2D2D3V4"/>
<dbReference type="GO" id="GO:0004672">
    <property type="term" value="F:protein kinase activity"/>
    <property type="evidence" value="ECO:0007669"/>
    <property type="project" value="InterPro"/>
</dbReference>
<dbReference type="PROSITE" id="PS50011">
    <property type="entry name" value="PROTEIN_KINASE_DOM"/>
    <property type="match status" value="1"/>
</dbReference>
<dbReference type="PANTHER" id="PTHR10566">
    <property type="entry name" value="CHAPERONE-ACTIVITY OF BC1 COMPLEX CABC1 -RELATED"/>
    <property type="match status" value="1"/>
</dbReference>
<evidence type="ECO:0000256" key="3">
    <source>
        <dbReference type="ARBA" id="ARBA00022475"/>
    </source>
</evidence>
<keyword evidence="4" id="KW-0997">Cell inner membrane</keyword>
<comment type="similarity">
    <text evidence="2">Belongs to the protein kinase superfamily. ADCK protein kinase family.</text>
</comment>
<evidence type="ECO:0000256" key="6">
    <source>
        <dbReference type="ARBA" id="ARBA00022688"/>
    </source>
</evidence>
<dbReference type="NCBIfam" id="TIGR01982">
    <property type="entry name" value="UbiB"/>
    <property type="match status" value="1"/>
</dbReference>
<dbReference type="InterPro" id="IPR004147">
    <property type="entry name" value="ABC1_dom"/>
</dbReference>
<evidence type="ECO:0000256" key="10">
    <source>
        <dbReference type="ARBA" id="ARBA00022840"/>
    </source>
</evidence>
<dbReference type="SUPFAM" id="SSF56112">
    <property type="entry name" value="Protein kinase-like (PK-like)"/>
    <property type="match status" value="1"/>
</dbReference>
<feature type="domain" description="Protein kinase" evidence="14">
    <location>
        <begin position="123"/>
        <end position="520"/>
    </location>
</feature>
<dbReference type="Pfam" id="PF03109">
    <property type="entry name" value="ABC1"/>
    <property type="match status" value="1"/>
</dbReference>
<evidence type="ECO:0000256" key="4">
    <source>
        <dbReference type="ARBA" id="ARBA00022519"/>
    </source>
</evidence>
<keyword evidence="12 13" id="KW-0472">Membrane</keyword>
<dbReference type="CDD" id="cd13972">
    <property type="entry name" value="UbiB"/>
    <property type="match status" value="1"/>
</dbReference>
<evidence type="ECO:0000259" key="14">
    <source>
        <dbReference type="PROSITE" id="PS50011"/>
    </source>
</evidence>
<keyword evidence="10" id="KW-0067">ATP-binding</keyword>
<keyword evidence="8" id="KW-0547">Nucleotide-binding</keyword>
<evidence type="ECO:0000313" key="16">
    <source>
        <dbReference type="Proteomes" id="UP000230709"/>
    </source>
</evidence>
<evidence type="ECO:0000256" key="11">
    <source>
        <dbReference type="ARBA" id="ARBA00022989"/>
    </source>
</evidence>
<evidence type="ECO:0000256" key="12">
    <source>
        <dbReference type="ARBA" id="ARBA00023136"/>
    </source>
</evidence>
<dbReference type="UniPathway" id="UPA00232"/>
<dbReference type="GO" id="GO:0005524">
    <property type="term" value="F:ATP binding"/>
    <property type="evidence" value="ECO:0007669"/>
    <property type="project" value="UniProtKB-KW"/>
</dbReference>
<dbReference type="InterPro" id="IPR011009">
    <property type="entry name" value="Kinase-like_dom_sf"/>
</dbReference>
<keyword evidence="11 13" id="KW-1133">Transmembrane helix</keyword>
<keyword evidence="6" id="KW-0831">Ubiquinone biosynthesis</keyword>
<dbReference type="GO" id="GO:0006744">
    <property type="term" value="P:ubiquinone biosynthetic process"/>
    <property type="evidence" value="ECO:0007669"/>
    <property type="project" value="UniProtKB-UniPathway"/>
</dbReference>
<dbReference type="Proteomes" id="UP000230709">
    <property type="component" value="Chromosome"/>
</dbReference>
<protein>
    <submittedName>
        <fullName evidence="15">2-polyprenylphenol 6-hydroxylase</fullName>
    </submittedName>
</protein>
<dbReference type="KEGG" id="mtw:CQW49_18425"/>
<evidence type="ECO:0000256" key="7">
    <source>
        <dbReference type="ARBA" id="ARBA00022692"/>
    </source>
</evidence>
<dbReference type="InterPro" id="IPR000719">
    <property type="entry name" value="Prot_kinase_dom"/>
</dbReference>
<keyword evidence="16" id="KW-1185">Reference proteome</keyword>
<keyword evidence="7 13" id="KW-0812">Transmembrane</keyword>
<sequence length="520" mass="57554">MIIGLGHFFRLARAGFILAREGVFKGVDPALLPVALQFPLRIGNLLAKRDSGGAPQALVRAFAQIGPSYVKLGQFLATRPDVVGGEIADALTALQDRMEPFGRAAAVAIIESAFGKKIDEIFISFGEPVAAASIAQVHQARVAYPDGERKVAVKVLRPDVERQFRRDFADMYILARAAERFSAEGRRLRFIQVVDTLARSVKLETDFRLEAAAASEFHENIVDDPDIRAPSVDWDRTTREVLTLEWIDGAPLSDLHRVASMGHDLKDLGRKVLQSFLRTAMRDGFFHADMHQGNLFVDRKGRLVAIDFGIMGRLGFKERRFLAEILFGFITRDYKRVAEVHFEAGYVPPVHSVEEFSQALRAIGEPLHTINAQDISMARLLTLLFEVTALFDMRTRTELVLLQKTMVVAEGVARSLDPTLNIWKTSDPVVRGWIEDNLGPQAKLEDAGKAALEVAKYATRLPKLLADAEAAVETLAAAGTRGVRLSEESLDGLARARRSADRWFLLALAVALMAALHILR</sequence>
<dbReference type="Gene3D" id="1.10.510.10">
    <property type="entry name" value="Transferase(Phosphotransferase) domain 1"/>
    <property type="match status" value="1"/>
</dbReference>
<evidence type="ECO:0000313" key="15">
    <source>
        <dbReference type="EMBL" id="ATQ69636.1"/>
    </source>
</evidence>
<evidence type="ECO:0000256" key="8">
    <source>
        <dbReference type="ARBA" id="ARBA00022741"/>
    </source>
</evidence>
<dbReference type="STRING" id="595536.GCA_000178815_01498"/>
<reference evidence="16" key="1">
    <citation type="submission" date="2017-10" db="EMBL/GenBank/DDBJ databases">
        <title>Completed PacBio SMRT sequence of Methylosinus trichosporium OB3b reveals presence of a third large plasmid.</title>
        <authorList>
            <person name="Charles T.C."/>
            <person name="Lynch M.D.J."/>
            <person name="Heil J.R."/>
            <person name="Cheng J."/>
        </authorList>
    </citation>
    <scope>NUCLEOTIDE SEQUENCE [LARGE SCALE GENOMIC DNA]</scope>
    <source>
        <strain evidence="16">OB3b</strain>
    </source>
</reference>
<dbReference type="InterPro" id="IPR010232">
    <property type="entry name" value="UbiB"/>
</dbReference>
<evidence type="ECO:0000256" key="2">
    <source>
        <dbReference type="ARBA" id="ARBA00009670"/>
    </source>
</evidence>
<feature type="transmembrane region" description="Helical" evidence="13">
    <location>
        <begin position="503"/>
        <end position="519"/>
    </location>
</feature>
<name>A0A2D2D3V4_METT3</name>